<evidence type="ECO:0000256" key="3">
    <source>
        <dbReference type="ARBA" id="ARBA00023295"/>
    </source>
</evidence>
<dbReference type="EMBL" id="JABELV010000051">
    <property type="protein sequence ID" value="KAG7553630.1"/>
    <property type="molecule type" value="Genomic_DNA"/>
</dbReference>
<dbReference type="GO" id="GO:0050295">
    <property type="term" value="F:steryl-beta-glucosidase activity"/>
    <property type="evidence" value="ECO:0007669"/>
    <property type="project" value="TreeGrafter"/>
</dbReference>
<dbReference type="Gene3D" id="2.60.40.1180">
    <property type="entry name" value="Golgi alpha-mannosidase II"/>
    <property type="match status" value="1"/>
</dbReference>
<protein>
    <recommendedName>
        <fullName evidence="4">Glycoside hydrolase family 5 C-terminal domain-containing protein</fullName>
    </recommendedName>
</protein>
<evidence type="ECO:0000256" key="2">
    <source>
        <dbReference type="ARBA" id="ARBA00022801"/>
    </source>
</evidence>
<dbReference type="AlphaFoldDB" id="A0A8K0JN68"/>
<feature type="domain" description="Glycoside hydrolase family 5 C-terminal" evidence="4">
    <location>
        <begin position="702"/>
        <end position="763"/>
    </location>
</feature>
<dbReference type="Gene3D" id="3.20.20.80">
    <property type="entry name" value="Glycosidases"/>
    <property type="match status" value="2"/>
</dbReference>
<dbReference type="GO" id="GO:1904462">
    <property type="term" value="P:ergosteryl 3-beta-D-glucoside catabolic process"/>
    <property type="evidence" value="ECO:0007669"/>
    <property type="project" value="TreeGrafter"/>
</dbReference>
<comment type="caution">
    <text evidence="5">The sequence shown here is derived from an EMBL/GenBank/DDBJ whole genome shotgun (WGS) entry which is preliminary data.</text>
</comment>
<dbReference type="Proteomes" id="UP000812966">
    <property type="component" value="Unassembled WGS sequence"/>
</dbReference>
<organism evidence="5 6">
    <name type="scientific">Filobasidium floriforme</name>
    <dbReference type="NCBI Taxonomy" id="5210"/>
    <lineage>
        <taxon>Eukaryota</taxon>
        <taxon>Fungi</taxon>
        <taxon>Dikarya</taxon>
        <taxon>Basidiomycota</taxon>
        <taxon>Agaricomycotina</taxon>
        <taxon>Tremellomycetes</taxon>
        <taxon>Filobasidiales</taxon>
        <taxon>Filobasidiaceae</taxon>
        <taxon>Filobasidium</taxon>
    </lineage>
</organism>
<name>A0A8K0JN68_9TREE</name>
<dbReference type="PANTHER" id="PTHR31308">
    <property type="match status" value="1"/>
</dbReference>
<evidence type="ECO:0000256" key="1">
    <source>
        <dbReference type="ARBA" id="ARBA00005641"/>
    </source>
</evidence>
<proteinExistence type="inferred from homology"/>
<keyword evidence="3" id="KW-0326">Glycosidase</keyword>
<dbReference type="InterPro" id="IPR013780">
    <property type="entry name" value="Glyco_hydro_b"/>
</dbReference>
<gene>
    <name evidence="5" type="ORF">FFLO_02985</name>
</gene>
<dbReference type="InterPro" id="IPR041036">
    <property type="entry name" value="GH5_C"/>
</dbReference>
<comment type="similarity">
    <text evidence="1">Belongs to the glycosyl hydrolase 5 (cellulase A) family.</text>
</comment>
<accession>A0A8K0JN68</accession>
<keyword evidence="6" id="KW-1185">Reference proteome</keyword>
<dbReference type="InterPro" id="IPR052066">
    <property type="entry name" value="Glycosphingolipid_Hydrolases"/>
</dbReference>
<dbReference type="InterPro" id="IPR017853">
    <property type="entry name" value="GH"/>
</dbReference>
<dbReference type="Pfam" id="PF18564">
    <property type="entry name" value="Glyco_hydro_5_C"/>
    <property type="match status" value="1"/>
</dbReference>
<evidence type="ECO:0000313" key="6">
    <source>
        <dbReference type="Proteomes" id="UP000812966"/>
    </source>
</evidence>
<dbReference type="PANTHER" id="PTHR31308:SF6">
    <property type="entry name" value="GLYCOSIDE HYDROLASE FAMILY 5 C-TERMINAL DOMAIN-CONTAINING PROTEIN"/>
    <property type="match status" value="1"/>
</dbReference>
<keyword evidence="2" id="KW-0378">Hydrolase</keyword>
<sequence length="862" mass="95622">MLDLPPTTSPLTGKPVPADFIHASTLHFQDNAGRTLLLRGVNLSGSTKCPKGHPQQLGDDLWDSAEGGADLSWVGMPLNLEDGSADIHLGRLRAWGWNALRFVFTWESIEHAGPKQYDYEYIDYIVKVLLRCGDYGFRVFMDPHQDVWSRFSGGSGAPIWTLHACNLQPRNFPKTYSALLQPFYVDPRAEETETTSPTQFPAMIWSTNYDRLANLTMWTLFFAGRDYAPKCQIDGMNIQDWLLSHFLGAVGALASAIAQADNGSLMERVVIGWDSINEPAEGLVGRSDLSNVDHSQGKMHKGPTTSVLQEFKLGMGMSITDAEYWIVGALGPSQKGTVDLNPQGVKAWMDKAEDDKWQQRWGYKRGDSWSAGRCIWAQHGVWDLESEMISKPDYFSRNPSKQGKVDFEADYWLPHFTAYIERVRSHHPEAIAFVQPPVFHEPPRIPSAQLGHRACYAPHFYDGLTLITRHWWWFNAEPVGLLRGKYPTLAQALSLGEGRVRNSMACSLRILKDDVKLFGPGNEMPSLVGEIGIPFDLDDRKAYGYCEGGIGQGDYTNQQRALDASLSATDNDNMLNWTLWTYCPDNTHEFGDQWNMEDLSVWSADDVVSERYAGASAKTESSSGSTSAASSTALLATATESQNSAGKPASKHVEPSTLSAPAVVALYDRLRDRVSPEAIRSGSRIPPELLLNGARAIGAFCRPYPTAMVGTPLKMAFDIRTSRFEMEIEVDARTPTNTSTYTELYVPFVHYALDSDAMSVDAAGTRGADGPVQAKVQHDAKDGWSQQSSASQELDISVKINEGRYEIHGQYLRWFYQPPSAGAKVMRLSLRRKNGPIAARMEQSIPSWGDLCPVGKESCSIM</sequence>
<dbReference type="SUPFAM" id="SSF51445">
    <property type="entry name" value="(Trans)glycosidases"/>
    <property type="match status" value="1"/>
</dbReference>
<evidence type="ECO:0000313" key="5">
    <source>
        <dbReference type="EMBL" id="KAG7553630.1"/>
    </source>
</evidence>
<evidence type="ECO:0000259" key="4">
    <source>
        <dbReference type="Pfam" id="PF18564"/>
    </source>
</evidence>
<reference evidence="5" key="1">
    <citation type="submission" date="2020-04" db="EMBL/GenBank/DDBJ databases">
        <title>Analysis of mating type loci in Filobasidium floriforme.</title>
        <authorList>
            <person name="Nowrousian M."/>
        </authorList>
    </citation>
    <scope>NUCLEOTIDE SEQUENCE</scope>
    <source>
        <strain evidence="5">CBS 6242</strain>
    </source>
</reference>